<dbReference type="KEGG" id="step:IC006_0912"/>
<dbReference type="EMBL" id="AP018930">
    <property type="protein sequence ID" value="BBG26372.1"/>
    <property type="molecule type" value="Genomic_DNA"/>
</dbReference>
<dbReference type="Proteomes" id="UP000325030">
    <property type="component" value="Chromosome"/>
</dbReference>
<evidence type="ECO:0000313" key="1">
    <source>
        <dbReference type="EMBL" id="BBG23624.1"/>
    </source>
</evidence>
<dbReference type="Proteomes" id="UP000322983">
    <property type="component" value="Chromosome"/>
</dbReference>
<proteinExistence type="predicted"/>
<dbReference type="RefSeq" id="WP_232049011.1">
    <property type="nucleotide sequence ID" value="NZ_AP018929.1"/>
</dbReference>
<evidence type="ECO:0000313" key="3">
    <source>
        <dbReference type="Proteomes" id="UP000322983"/>
    </source>
</evidence>
<accession>A0A510E1K8</accession>
<keyword evidence="3" id="KW-1185">Reference proteome</keyword>
<evidence type="ECO:0000313" key="4">
    <source>
        <dbReference type="Proteomes" id="UP000325030"/>
    </source>
</evidence>
<protein>
    <submittedName>
        <fullName evidence="1">Uncharacterized protein</fullName>
    </submittedName>
</protein>
<dbReference type="GeneID" id="69060592"/>
<reference evidence="1 3" key="2">
    <citation type="journal article" date="2020" name="Int. J. Syst. Evol. Microbiol.">
        <title>Sulfuracidifex tepidarius gen. nov., sp. nov. and transfer of Sulfolobus metallicus Huber and Stetter 1992 to the genus Sulfuracidifex as Sulfuracidifex metallicus comb. nov.</title>
        <authorList>
            <person name="Itoh T."/>
            <person name="Miura T."/>
            <person name="Sakai H.D."/>
            <person name="Kato S."/>
            <person name="Ohkuma M."/>
            <person name="Takashina T."/>
        </authorList>
    </citation>
    <scope>NUCLEOTIDE SEQUENCE [LARGE SCALE GENOMIC DNA]</scope>
    <source>
        <strain evidence="1 3">IC-006</strain>
        <strain evidence="2">IC-007</strain>
    </source>
</reference>
<sequence>MIVRLTNNGREVCKKLQELYDILKNMKHTIEIYSGLSLPIDELEKLVDKYLIIEVHRQE</sequence>
<evidence type="ECO:0000313" key="2">
    <source>
        <dbReference type="EMBL" id="BBG26372.1"/>
    </source>
</evidence>
<accession>A0A510DU01</accession>
<dbReference type="STRING" id="1294262.GCA_001316085_03114"/>
<dbReference type="EMBL" id="AP018929">
    <property type="protein sequence ID" value="BBG23624.1"/>
    <property type="molecule type" value="Genomic_DNA"/>
</dbReference>
<organism evidence="1 3">
    <name type="scientific">Sulfuracidifex tepidarius</name>
    <dbReference type="NCBI Taxonomy" id="1294262"/>
    <lineage>
        <taxon>Archaea</taxon>
        <taxon>Thermoproteota</taxon>
        <taxon>Thermoprotei</taxon>
        <taxon>Sulfolobales</taxon>
        <taxon>Sulfolobaceae</taxon>
        <taxon>Sulfuracidifex</taxon>
    </lineage>
</organism>
<gene>
    <name evidence="1" type="ORF">IC006_0912</name>
    <name evidence="2" type="ORF">IC007_0880</name>
</gene>
<name>A0A510DU01_9CREN</name>
<reference evidence="4" key="1">
    <citation type="submission" date="2018-09" db="EMBL/GenBank/DDBJ databases">
        <title>Complete Genome Sequencing of Sulfolobus sp. JCM 16834.</title>
        <authorList>
            <person name="Kato S."/>
            <person name="Itoh T."/>
            <person name="Ohkuma M."/>
        </authorList>
    </citation>
    <scope>NUCLEOTIDE SEQUENCE [LARGE SCALE GENOMIC DNA]</scope>
    <source>
        <strain evidence="4">IC-007</strain>
    </source>
</reference>
<dbReference type="AlphaFoldDB" id="A0A510DU01"/>